<evidence type="ECO:0000256" key="10">
    <source>
        <dbReference type="SAM" id="SignalP"/>
    </source>
</evidence>
<evidence type="ECO:0000256" key="7">
    <source>
        <dbReference type="ARBA" id="ARBA00023049"/>
    </source>
</evidence>
<evidence type="ECO:0000256" key="8">
    <source>
        <dbReference type="PIRSR" id="PIRSR018455-2"/>
    </source>
</evidence>
<dbReference type="NCBIfam" id="NF006947">
    <property type="entry name" value="PRK09429.1"/>
    <property type="match status" value="1"/>
</dbReference>
<accession>A0AAN0VH37</accession>
<dbReference type="GO" id="GO:0004252">
    <property type="term" value="F:serine-type endopeptidase activity"/>
    <property type="evidence" value="ECO:0007669"/>
    <property type="project" value="InterPro"/>
</dbReference>
<feature type="signal peptide" evidence="10">
    <location>
        <begin position="1"/>
        <end position="25"/>
    </location>
</feature>
<proteinExistence type="predicted"/>
<dbReference type="KEGG" id="ptp:RCA23_c00140"/>
<keyword evidence="5 11" id="KW-0378">Hydrolase</keyword>
<dbReference type="AlphaFoldDB" id="A0AAN0VH37"/>
<dbReference type="EC" id="3.4.24.-" evidence="11"/>
<gene>
    <name evidence="11" type="primary">mepA</name>
    <name evidence="11" type="ORF">RCA23_c00140</name>
</gene>
<evidence type="ECO:0000313" key="11">
    <source>
        <dbReference type="EMBL" id="AII85587.1"/>
    </source>
</evidence>
<dbReference type="InterPro" id="IPR009045">
    <property type="entry name" value="Zn_M74/Hedgehog-like"/>
</dbReference>
<evidence type="ECO:0000256" key="4">
    <source>
        <dbReference type="ARBA" id="ARBA00022764"/>
    </source>
</evidence>
<dbReference type="GO" id="GO:0006508">
    <property type="term" value="P:proteolysis"/>
    <property type="evidence" value="ECO:0007669"/>
    <property type="project" value="UniProtKB-KW"/>
</dbReference>
<name>A0AAN0VH37_9RHOB</name>
<keyword evidence="8" id="KW-1015">Disulfide bond</keyword>
<keyword evidence="4" id="KW-0574">Periplasm</keyword>
<evidence type="ECO:0000256" key="3">
    <source>
        <dbReference type="ARBA" id="ARBA00022729"/>
    </source>
</evidence>
<dbReference type="InterPro" id="IPR005073">
    <property type="entry name" value="Peptidase_M74"/>
</dbReference>
<dbReference type="SUPFAM" id="SSF55166">
    <property type="entry name" value="Hedgehog/DD-peptidase"/>
    <property type="match status" value="1"/>
</dbReference>
<dbReference type="EMBL" id="CP003984">
    <property type="protein sequence ID" value="AII85587.1"/>
    <property type="molecule type" value="Genomic_DNA"/>
</dbReference>
<evidence type="ECO:0000256" key="5">
    <source>
        <dbReference type="ARBA" id="ARBA00022801"/>
    </source>
</evidence>
<protein>
    <submittedName>
        <fullName evidence="11">Penicillin-insensitive murein endopeptidase MepA</fullName>
        <ecNumber evidence="11">3.4.24.-</ecNumber>
    </submittedName>
</protein>
<keyword evidence="6" id="KW-0862">Zinc</keyword>
<sequence length="306" mass="33814">MRPIVVRYFFALVLFAACLPFALQAQTQSDRPQARTDRAMTVAAKTLFGAAEIGSKHASESFGSYAKGCLAGGAALPETGPTWQAMRLSRNRNWGQPITIDYLKDLSRKVAQNTSWSGLYIGDISQPRGGPMLSGHASHQIGLDADIWLRPKTDRVLTRAEREEISSISMRRASGAYTNDRWTKDHETVLKLAASDPRVARIFIFPGAKVAMCKSATGDRSWLRKIRPWYGHHYHFHVRLKCPEGQEDCINQAPPPPGDGCKEAAGWVKRILNPPPPNPNAKPRKPKPPITLAKLPQQCSAVLSNL</sequence>
<keyword evidence="7" id="KW-0482">Metalloprotease</keyword>
<feature type="region of interest" description="Disordered" evidence="9">
    <location>
        <begin position="271"/>
        <end position="291"/>
    </location>
</feature>
<keyword evidence="2" id="KW-0479">Metal-binding</keyword>
<reference evidence="11 12" key="1">
    <citation type="journal article" date="2014" name="ISME J.">
        <title>Adaptation of an abundant Roseobacter RCA organism to pelagic systems revealed by genomic and transcriptomic analyses.</title>
        <authorList>
            <person name="Voget S."/>
            <person name="Wemheuer B."/>
            <person name="Brinkhoff T."/>
            <person name="Vollmers J."/>
            <person name="Dietrich S."/>
            <person name="Giebel H.A."/>
            <person name="Beardsley C."/>
            <person name="Sardemann C."/>
            <person name="Bakenhus I."/>
            <person name="Billerbeck S."/>
            <person name="Daniel R."/>
            <person name="Simon M."/>
        </authorList>
    </citation>
    <scope>NUCLEOTIDE SEQUENCE [LARGE SCALE GENOMIC DNA]</scope>
    <source>
        <strain evidence="11 12">RCA23</strain>
    </source>
</reference>
<evidence type="ECO:0000256" key="6">
    <source>
        <dbReference type="ARBA" id="ARBA00022833"/>
    </source>
</evidence>
<evidence type="ECO:0000256" key="9">
    <source>
        <dbReference type="SAM" id="MobiDB-lite"/>
    </source>
</evidence>
<dbReference type="PIRSF" id="PIRSF018455">
    <property type="entry name" value="MepA"/>
    <property type="match status" value="1"/>
</dbReference>
<keyword evidence="1" id="KW-0645">Protease</keyword>
<evidence type="ECO:0000256" key="1">
    <source>
        <dbReference type="ARBA" id="ARBA00022670"/>
    </source>
</evidence>
<dbReference type="Proteomes" id="UP000028680">
    <property type="component" value="Chromosome"/>
</dbReference>
<dbReference type="GO" id="GO:0030288">
    <property type="term" value="C:outer membrane-bounded periplasmic space"/>
    <property type="evidence" value="ECO:0007669"/>
    <property type="project" value="InterPro"/>
</dbReference>
<feature type="chain" id="PRO_5043044009" evidence="10">
    <location>
        <begin position="26"/>
        <end position="306"/>
    </location>
</feature>
<dbReference type="GO" id="GO:0008237">
    <property type="term" value="F:metallopeptidase activity"/>
    <property type="evidence" value="ECO:0007669"/>
    <property type="project" value="UniProtKB-KW"/>
</dbReference>
<dbReference type="PROSITE" id="PS51257">
    <property type="entry name" value="PROKAR_LIPOPROTEIN"/>
    <property type="match status" value="1"/>
</dbReference>
<dbReference type="Pfam" id="PF03411">
    <property type="entry name" value="Peptidase_M74"/>
    <property type="match status" value="1"/>
</dbReference>
<evidence type="ECO:0000313" key="12">
    <source>
        <dbReference type="Proteomes" id="UP000028680"/>
    </source>
</evidence>
<organism evidence="11 12">
    <name type="scientific">Planktomarina temperata RCA23</name>
    <dbReference type="NCBI Taxonomy" id="666509"/>
    <lineage>
        <taxon>Bacteria</taxon>
        <taxon>Pseudomonadati</taxon>
        <taxon>Pseudomonadota</taxon>
        <taxon>Alphaproteobacteria</taxon>
        <taxon>Rhodobacterales</taxon>
        <taxon>Paracoccaceae</taxon>
        <taxon>Planktomarina</taxon>
    </lineage>
</organism>
<evidence type="ECO:0000256" key="2">
    <source>
        <dbReference type="ARBA" id="ARBA00022723"/>
    </source>
</evidence>
<feature type="disulfide bond" evidence="8">
    <location>
        <begin position="213"/>
        <end position="261"/>
    </location>
</feature>
<feature type="disulfide bond" evidence="8">
    <location>
        <begin position="69"/>
        <end position="299"/>
    </location>
</feature>
<keyword evidence="12" id="KW-1185">Reference proteome</keyword>
<keyword evidence="3 10" id="KW-0732">Signal</keyword>
<feature type="disulfide bond" evidence="8">
    <location>
        <begin position="242"/>
        <end position="249"/>
    </location>
</feature>
<dbReference type="GO" id="GO:0046872">
    <property type="term" value="F:metal ion binding"/>
    <property type="evidence" value="ECO:0007669"/>
    <property type="project" value="UniProtKB-KW"/>
</dbReference>
<dbReference type="Gene3D" id="3.30.1380.10">
    <property type="match status" value="1"/>
</dbReference>